<evidence type="ECO:0000313" key="1">
    <source>
        <dbReference type="EMBL" id="KAJ9105690.1"/>
    </source>
</evidence>
<evidence type="ECO:0000313" key="2">
    <source>
        <dbReference type="Proteomes" id="UP001241377"/>
    </source>
</evidence>
<dbReference type="Proteomes" id="UP001241377">
    <property type="component" value="Unassembled WGS sequence"/>
</dbReference>
<keyword evidence="2" id="KW-1185">Reference proteome</keyword>
<dbReference type="EMBL" id="JASBWR010000033">
    <property type="protein sequence ID" value="KAJ9105690.1"/>
    <property type="molecule type" value="Genomic_DNA"/>
</dbReference>
<sequence length="438" mass="47482">MTTDLKILEGRLLNTIHETAAKWGAAGVWGSDVTETGCCRLALSDLDKGVRDWFVEETKALGCTVKVDEMGSIFAIYPGKNEGLPTGIGSHLDTQPNGGRYDGIYGVLSGLEVLRTMKENNFVPNFPVAVVDWTNEEGARFPQSCIASSVWAGLVTKEEGYKLESITDKVPVSYGAELERIGYKGTTPADHTKNQLAAHFEIHIEQGPVLEHEKKKIGIVVGAQAYHWQQITVNGRSSHAGTTPMHTRSDAIHIASKMISAAIDIAKKHGGLATIGTISLEPSSVNVIPDKVTFSLDTRHVEDGILETINAEIAKEFKQIAETGSDPSQAALPLEVEHTLLLHSEAVRFNETNIATVRESAIQLFGEENVREITSGAGHDSCSTSHVVPTSMIFIPSKNGISHNPAEYSSPEEVSNGFKVLLATILRYDELRGKKMGK</sequence>
<reference evidence="1" key="1">
    <citation type="submission" date="2023-04" db="EMBL/GenBank/DDBJ databases">
        <title>Draft Genome sequencing of Naganishia species isolated from polar environments using Oxford Nanopore Technology.</title>
        <authorList>
            <person name="Leo P."/>
            <person name="Venkateswaran K."/>
        </authorList>
    </citation>
    <scope>NUCLEOTIDE SEQUENCE</scope>
    <source>
        <strain evidence="1">MNA-CCFEE 5261</strain>
    </source>
</reference>
<comment type="caution">
    <text evidence="1">The sequence shown here is derived from an EMBL/GenBank/DDBJ whole genome shotgun (WGS) entry which is preliminary data.</text>
</comment>
<protein>
    <submittedName>
        <fullName evidence="1">Uncharacterized protein</fullName>
    </submittedName>
</protein>
<organism evidence="1 2">
    <name type="scientific">Naganishia cerealis</name>
    <dbReference type="NCBI Taxonomy" id="610337"/>
    <lineage>
        <taxon>Eukaryota</taxon>
        <taxon>Fungi</taxon>
        <taxon>Dikarya</taxon>
        <taxon>Basidiomycota</taxon>
        <taxon>Agaricomycotina</taxon>
        <taxon>Tremellomycetes</taxon>
        <taxon>Filobasidiales</taxon>
        <taxon>Filobasidiaceae</taxon>
        <taxon>Naganishia</taxon>
    </lineage>
</organism>
<name>A0ACC2W3K5_9TREE</name>
<accession>A0ACC2W3K5</accession>
<gene>
    <name evidence="1" type="ORF">QFC19_003464</name>
</gene>
<proteinExistence type="predicted"/>